<dbReference type="GO" id="GO:0016020">
    <property type="term" value="C:membrane"/>
    <property type="evidence" value="ECO:0007669"/>
    <property type="project" value="UniProtKB-SubCell"/>
</dbReference>
<proteinExistence type="inferred from homology"/>
<sequence length="529" mass="59562">MKDGECIEIATRSNEWHRDQQQQPSIPLNQLGNNAYREEEEAELKPYSRIDEIELVHRLDKRLLVFAMFGNLVKALDNTNLGNAFISGMEEELNITGLQYNWMGVLFTIGYLTMQIPSNILLSNLRPSRYLPALEVVWCILTLAMACVQSVHGVYVIRFLLGLAEAGFYPGIIFLIGTWYTKRELGKRLALITICGSFGSGLSGVVQAVMLKTLDGIFGISGWRWMFMFDACITLVLAVLGYHYLPDYPHNTIWLDQSESYLAVHRTGVDNTKEGQLLSASKRIGKIKLLLKNKYLYPFVVGWASIHISLGASHVLGIVAKKIGFDAVTANLLTTPDTIITMIFGLVNGFLSDRYNTRVWCILIPATFGLMGMCSLAAFVQPFWILYIAFLVMHAGLRSLTSIIMTWASETISTNSEVRAMAIAIMNTSSSLMYTWTPLVLWPVTDAPYYRKGFTTAGFLVILFMSSMIYVYYLQGKDGLHKRENSNDFTDQQEMVAPLLQETQDGYDDEEQPNDVISLHDDTSKMLIK</sequence>
<feature type="transmembrane region" description="Helical" evidence="7">
    <location>
        <begin position="157"/>
        <end position="177"/>
    </location>
</feature>
<evidence type="ECO:0000256" key="2">
    <source>
        <dbReference type="ARBA" id="ARBA00022448"/>
    </source>
</evidence>
<dbReference type="SUPFAM" id="SSF103473">
    <property type="entry name" value="MFS general substrate transporter"/>
    <property type="match status" value="1"/>
</dbReference>
<dbReference type="PROSITE" id="PS50850">
    <property type="entry name" value="MFS"/>
    <property type="match status" value="1"/>
</dbReference>
<dbReference type="PANTHER" id="PTHR43791:SF36">
    <property type="entry name" value="TRANSPORTER, PUTATIVE (AFU_ORTHOLOGUE AFUA_6G08340)-RELATED"/>
    <property type="match status" value="1"/>
</dbReference>
<feature type="transmembrane region" description="Helical" evidence="7">
    <location>
        <begin position="384"/>
        <end position="408"/>
    </location>
</feature>
<evidence type="ECO:0000256" key="4">
    <source>
        <dbReference type="ARBA" id="ARBA00022989"/>
    </source>
</evidence>
<dbReference type="Proteomes" id="UP000054107">
    <property type="component" value="Unassembled WGS sequence"/>
</dbReference>
<feature type="transmembrane region" description="Helical" evidence="7">
    <location>
        <begin position="223"/>
        <end position="245"/>
    </location>
</feature>
<dbReference type="Pfam" id="PF07690">
    <property type="entry name" value="MFS_1"/>
    <property type="match status" value="1"/>
</dbReference>
<feature type="transmembrane region" description="Helical" evidence="7">
    <location>
        <begin position="359"/>
        <end position="378"/>
    </location>
</feature>
<organism evidence="9 10">
    <name type="scientific">Parasitella parasitica</name>
    <dbReference type="NCBI Taxonomy" id="35722"/>
    <lineage>
        <taxon>Eukaryota</taxon>
        <taxon>Fungi</taxon>
        <taxon>Fungi incertae sedis</taxon>
        <taxon>Mucoromycota</taxon>
        <taxon>Mucoromycotina</taxon>
        <taxon>Mucoromycetes</taxon>
        <taxon>Mucorales</taxon>
        <taxon>Mucorineae</taxon>
        <taxon>Mucoraceae</taxon>
        <taxon>Parasitella</taxon>
    </lineage>
</organism>
<keyword evidence="4 7" id="KW-1133">Transmembrane helix</keyword>
<protein>
    <recommendedName>
        <fullName evidence="8">Major facilitator superfamily (MFS) profile domain-containing protein</fullName>
    </recommendedName>
</protein>
<accession>A0A0B7N1F4</accession>
<dbReference type="PANTHER" id="PTHR43791">
    <property type="entry name" value="PERMEASE-RELATED"/>
    <property type="match status" value="1"/>
</dbReference>
<keyword evidence="3 7" id="KW-0812">Transmembrane</keyword>
<feature type="transmembrane region" description="Helical" evidence="7">
    <location>
        <begin position="189"/>
        <end position="211"/>
    </location>
</feature>
<name>A0A0B7N1F4_9FUNG</name>
<feature type="transmembrane region" description="Helical" evidence="7">
    <location>
        <begin position="420"/>
        <end position="442"/>
    </location>
</feature>
<comment type="similarity">
    <text evidence="6">Belongs to the major facilitator superfamily. Allantoate permease family.</text>
</comment>
<evidence type="ECO:0000256" key="7">
    <source>
        <dbReference type="SAM" id="Phobius"/>
    </source>
</evidence>
<dbReference type="AlphaFoldDB" id="A0A0B7N1F4"/>
<evidence type="ECO:0000256" key="1">
    <source>
        <dbReference type="ARBA" id="ARBA00004141"/>
    </source>
</evidence>
<dbReference type="EMBL" id="LN727315">
    <property type="protein sequence ID" value="CEP12106.1"/>
    <property type="molecule type" value="Genomic_DNA"/>
</dbReference>
<feature type="transmembrane region" description="Helical" evidence="7">
    <location>
        <begin position="454"/>
        <end position="473"/>
    </location>
</feature>
<evidence type="ECO:0000256" key="3">
    <source>
        <dbReference type="ARBA" id="ARBA00022692"/>
    </source>
</evidence>
<evidence type="ECO:0000313" key="10">
    <source>
        <dbReference type="Proteomes" id="UP000054107"/>
    </source>
</evidence>
<dbReference type="InterPro" id="IPR020846">
    <property type="entry name" value="MFS_dom"/>
</dbReference>
<feature type="transmembrane region" description="Helical" evidence="7">
    <location>
        <begin position="133"/>
        <end position="151"/>
    </location>
</feature>
<dbReference type="FunFam" id="1.20.1250.20:FF:000065">
    <property type="entry name" value="Putative MFS pantothenate transporter"/>
    <property type="match status" value="1"/>
</dbReference>
<dbReference type="InterPro" id="IPR011701">
    <property type="entry name" value="MFS"/>
</dbReference>
<dbReference type="PRINTS" id="PR01036">
    <property type="entry name" value="TCRTETB"/>
</dbReference>
<gene>
    <name evidence="9" type="primary">PARPA_06019.1 scaffold 20352</name>
</gene>
<keyword evidence="10" id="KW-1185">Reference proteome</keyword>
<dbReference type="OrthoDB" id="3639251at2759"/>
<evidence type="ECO:0000259" key="8">
    <source>
        <dbReference type="PROSITE" id="PS50850"/>
    </source>
</evidence>
<feature type="domain" description="Major facilitator superfamily (MFS) profile" evidence="8">
    <location>
        <begin position="63"/>
        <end position="479"/>
    </location>
</feature>
<dbReference type="STRING" id="35722.A0A0B7N1F4"/>
<evidence type="ECO:0000256" key="5">
    <source>
        <dbReference type="ARBA" id="ARBA00023136"/>
    </source>
</evidence>
<dbReference type="Gene3D" id="1.20.1250.20">
    <property type="entry name" value="MFS general substrate transporter like domains"/>
    <property type="match status" value="2"/>
</dbReference>
<reference evidence="9 10" key="1">
    <citation type="submission" date="2014-09" db="EMBL/GenBank/DDBJ databases">
        <authorList>
            <person name="Ellenberger Sabrina"/>
        </authorList>
    </citation>
    <scope>NUCLEOTIDE SEQUENCE [LARGE SCALE GENOMIC DNA]</scope>
    <source>
        <strain evidence="9 10">CBS 412.66</strain>
    </source>
</reference>
<comment type="subcellular location">
    <subcellularLocation>
        <location evidence="1">Membrane</location>
        <topology evidence="1">Multi-pass membrane protein</topology>
    </subcellularLocation>
</comment>
<keyword evidence="5 7" id="KW-0472">Membrane</keyword>
<dbReference type="GO" id="GO:0022857">
    <property type="term" value="F:transmembrane transporter activity"/>
    <property type="evidence" value="ECO:0007669"/>
    <property type="project" value="InterPro"/>
</dbReference>
<feature type="transmembrane region" description="Helical" evidence="7">
    <location>
        <begin position="295"/>
        <end position="316"/>
    </location>
</feature>
<dbReference type="InterPro" id="IPR036259">
    <property type="entry name" value="MFS_trans_sf"/>
</dbReference>
<evidence type="ECO:0000256" key="6">
    <source>
        <dbReference type="ARBA" id="ARBA00037968"/>
    </source>
</evidence>
<evidence type="ECO:0000313" key="9">
    <source>
        <dbReference type="EMBL" id="CEP12106.1"/>
    </source>
</evidence>
<keyword evidence="2" id="KW-0813">Transport</keyword>
<feature type="transmembrane region" description="Helical" evidence="7">
    <location>
        <begin position="328"/>
        <end position="347"/>
    </location>
</feature>
<feature type="transmembrane region" description="Helical" evidence="7">
    <location>
        <begin position="100"/>
        <end position="121"/>
    </location>
</feature>